<organism evidence="1 2">
    <name type="scientific">Tessaracoccus bendigoensis DSM 12906</name>
    <dbReference type="NCBI Taxonomy" id="1123357"/>
    <lineage>
        <taxon>Bacteria</taxon>
        <taxon>Bacillati</taxon>
        <taxon>Actinomycetota</taxon>
        <taxon>Actinomycetes</taxon>
        <taxon>Propionibacteriales</taxon>
        <taxon>Propionibacteriaceae</taxon>
        <taxon>Tessaracoccus</taxon>
    </lineage>
</organism>
<evidence type="ECO:0000313" key="2">
    <source>
        <dbReference type="Proteomes" id="UP000184512"/>
    </source>
</evidence>
<name>A0A1M5ZZM7_9ACTN</name>
<evidence type="ECO:0000313" key="1">
    <source>
        <dbReference type="EMBL" id="SHI29692.1"/>
    </source>
</evidence>
<dbReference type="STRING" id="1123357.SAMN02745244_00020"/>
<gene>
    <name evidence="1" type="ORF">SAMN02745244_00020</name>
</gene>
<dbReference type="RefSeq" id="WP_073185208.1">
    <property type="nucleotide sequence ID" value="NZ_FQZG01000003.1"/>
</dbReference>
<dbReference type="AlphaFoldDB" id="A0A1M5ZZM7"/>
<dbReference type="EMBL" id="FQZG01000003">
    <property type="protein sequence ID" value="SHI29692.1"/>
    <property type="molecule type" value="Genomic_DNA"/>
</dbReference>
<dbReference type="Proteomes" id="UP000184512">
    <property type="component" value="Unassembled WGS sequence"/>
</dbReference>
<reference evidence="1 2" key="1">
    <citation type="submission" date="2016-11" db="EMBL/GenBank/DDBJ databases">
        <authorList>
            <person name="Jaros S."/>
            <person name="Januszkiewicz K."/>
            <person name="Wedrychowicz H."/>
        </authorList>
    </citation>
    <scope>NUCLEOTIDE SEQUENCE [LARGE SCALE GENOMIC DNA]</scope>
    <source>
        <strain evidence="1 2">DSM 12906</strain>
    </source>
</reference>
<proteinExistence type="predicted"/>
<keyword evidence="2" id="KW-1185">Reference proteome</keyword>
<accession>A0A1M5ZZM7</accession>
<sequence>MDDWTYPYQDADAPDTQPALLDQDWRVRETRRVRAQQVEAARVAELALTDVPHDVRDPRLDIPLPFASPSGVAPTF</sequence>
<protein>
    <submittedName>
        <fullName evidence="1">Uncharacterized protein</fullName>
    </submittedName>
</protein>